<dbReference type="HOGENOM" id="CLU_2410183_0_0_7"/>
<organism evidence="1 2">
    <name type="scientific">Nautilia profundicola (strain ATCC BAA-1463 / DSM 18972 / AmH)</name>
    <dbReference type="NCBI Taxonomy" id="598659"/>
    <lineage>
        <taxon>Bacteria</taxon>
        <taxon>Pseudomonadati</taxon>
        <taxon>Campylobacterota</taxon>
        <taxon>Epsilonproteobacteria</taxon>
        <taxon>Nautiliales</taxon>
        <taxon>Nautiliaceae</taxon>
        <taxon>Nautilia</taxon>
    </lineage>
</organism>
<dbReference type="RefSeq" id="WP_012663726.1">
    <property type="nucleotide sequence ID" value="NC_012115.1"/>
</dbReference>
<evidence type="ECO:0008006" key="3">
    <source>
        <dbReference type="Google" id="ProtNLM"/>
    </source>
</evidence>
<name>B9L8A3_NAUPA</name>
<gene>
    <name evidence="1" type="ordered locus">NAMH_0443</name>
</gene>
<evidence type="ECO:0000313" key="2">
    <source>
        <dbReference type="Proteomes" id="UP000000448"/>
    </source>
</evidence>
<keyword evidence="2" id="KW-1185">Reference proteome</keyword>
<reference evidence="1 2" key="1">
    <citation type="journal article" date="2009" name="PLoS Genet.">
        <title>Adaptations to submarine hydrothermal environments exemplified by the genome of Nautilia profundicola.</title>
        <authorList>
            <person name="Campbell B.J."/>
            <person name="Smith J.L."/>
            <person name="Hanson T.E."/>
            <person name="Klotz M.G."/>
            <person name="Stein L.Y."/>
            <person name="Lee C.K."/>
            <person name="Wu D."/>
            <person name="Robinson J.M."/>
            <person name="Khouri H.M."/>
            <person name="Eisen J.A."/>
            <person name="Cary S.C."/>
        </authorList>
    </citation>
    <scope>NUCLEOTIDE SEQUENCE [LARGE SCALE GENOMIC DNA]</scope>
    <source>
        <strain evidence="2">ATCC BAA-1463 / DSM 18972 / AmH</strain>
    </source>
</reference>
<dbReference type="STRING" id="598659.NAMH_0443"/>
<dbReference type="OrthoDB" id="5373164at2"/>
<dbReference type="EMBL" id="CP001279">
    <property type="protein sequence ID" value="ACM92354.1"/>
    <property type="molecule type" value="Genomic_DNA"/>
</dbReference>
<dbReference type="AlphaFoldDB" id="B9L8A3"/>
<evidence type="ECO:0000313" key="1">
    <source>
        <dbReference type="EMBL" id="ACM92354.1"/>
    </source>
</evidence>
<sequence>MNLEIEGNVININSPVVTITDVEKLLQILRSKETEPQIILNIKSFSLPSSIIGELLRLNDKGVAVLINVYDSTLFELLEALKLTNKFKIRKV</sequence>
<proteinExistence type="predicted"/>
<protein>
    <recommendedName>
        <fullName evidence="3">STAS domain-containing protein</fullName>
    </recommendedName>
</protein>
<dbReference type="KEGG" id="nam:NAMH_0443"/>
<accession>B9L8A3</accession>
<dbReference type="Proteomes" id="UP000000448">
    <property type="component" value="Chromosome"/>
</dbReference>